<dbReference type="KEGG" id="sals:SLNWT_7063"/>
<dbReference type="AlphaFoldDB" id="A0A0B5F035"/>
<evidence type="ECO:0000256" key="1">
    <source>
        <dbReference type="SAM" id="MobiDB-lite"/>
    </source>
</evidence>
<protein>
    <submittedName>
        <fullName evidence="2">Secreted protein</fullName>
    </submittedName>
</protein>
<reference evidence="2 3" key="1">
    <citation type="submission" date="2015-01" db="EMBL/GenBank/DDBJ databases">
        <title>Enhanced salinomycin production by adjusting the supply of polyketide extender units in Streptomyce albus DSM 41398.</title>
        <authorList>
            <person name="Lu C."/>
        </authorList>
    </citation>
    <scope>NUCLEOTIDE SEQUENCE [LARGE SCALE GENOMIC DNA]</scope>
    <source>
        <strain evidence="3">ATCC 21838 / DSM 41398 / FERM P-419 / JCM 4703 / NBRC 107858</strain>
    </source>
</reference>
<accession>A0A0B5F035</accession>
<proteinExistence type="predicted"/>
<feature type="region of interest" description="Disordered" evidence="1">
    <location>
        <begin position="43"/>
        <end position="75"/>
    </location>
</feature>
<name>A0A0B5F035_STRA4</name>
<dbReference type="Proteomes" id="UP000031523">
    <property type="component" value="Chromosome"/>
</dbReference>
<keyword evidence="3" id="KW-1185">Reference proteome</keyword>
<evidence type="ECO:0000313" key="2">
    <source>
        <dbReference type="EMBL" id="AJE87439.1"/>
    </source>
</evidence>
<sequence>MPQRPKLPFTGPTAWSSNRRAAAAALALVVLLAATAAVALLTRDDSSPPRPDTTMPPQAASSKPAATPGGARGVDRPARIAEPIAFAEAAAAMLWSYDTRTVSRKQQLDGMRAWMTPEGAYADWDSVAHQVPDPLLWDRMADHGQRASAKATEGHYPSAFKQALADDPSALTEAYIYAVTVNGHQKIAWKSGQGGAEDRAVTLAVQCRPGRDCRLAAVAPQVAP</sequence>
<organism evidence="2 3">
    <name type="scientific">Streptomyces albus (strain ATCC 21838 / DSM 41398 / FERM P-419 / JCM 4703 / NBRC 107858)</name>
    <dbReference type="NCBI Taxonomy" id="1081613"/>
    <lineage>
        <taxon>Bacteria</taxon>
        <taxon>Bacillati</taxon>
        <taxon>Actinomycetota</taxon>
        <taxon>Actinomycetes</taxon>
        <taxon>Kitasatosporales</taxon>
        <taxon>Streptomycetaceae</taxon>
        <taxon>Streptomyces</taxon>
    </lineage>
</organism>
<dbReference type="EMBL" id="CP010519">
    <property type="protein sequence ID" value="AJE87439.1"/>
    <property type="molecule type" value="Genomic_DNA"/>
</dbReference>
<gene>
    <name evidence="2" type="ORF">SLNWT_7063</name>
</gene>
<evidence type="ECO:0000313" key="3">
    <source>
        <dbReference type="Proteomes" id="UP000031523"/>
    </source>
</evidence>